<feature type="compositionally biased region" description="Polar residues" evidence="1">
    <location>
        <begin position="1"/>
        <end position="10"/>
    </location>
</feature>
<keyword evidence="3" id="KW-1185">Reference proteome</keyword>
<proteinExistence type="predicted"/>
<dbReference type="EMBL" id="LXQA010105382">
    <property type="protein sequence ID" value="MCI17425.1"/>
    <property type="molecule type" value="Genomic_DNA"/>
</dbReference>
<evidence type="ECO:0000256" key="1">
    <source>
        <dbReference type="SAM" id="MobiDB-lite"/>
    </source>
</evidence>
<dbReference type="AlphaFoldDB" id="A0A392Q2F5"/>
<feature type="region of interest" description="Disordered" evidence="1">
    <location>
        <begin position="1"/>
        <end position="31"/>
    </location>
</feature>
<sequence length="92" mass="9724">MVQYVESSTDNSDEKCGGENGENCPETAATAETTVRSTATVVLRLRTVNLTVWIVKLRFHGNWISVTVSSGGGGGAVNCGVSVGFGRWFGHC</sequence>
<accession>A0A392Q2F5</accession>
<evidence type="ECO:0000313" key="2">
    <source>
        <dbReference type="EMBL" id="MCI17425.1"/>
    </source>
</evidence>
<evidence type="ECO:0000313" key="3">
    <source>
        <dbReference type="Proteomes" id="UP000265520"/>
    </source>
</evidence>
<reference evidence="2 3" key="1">
    <citation type="journal article" date="2018" name="Front. Plant Sci.">
        <title>Red Clover (Trifolium pratense) and Zigzag Clover (T. medium) - A Picture of Genomic Similarities and Differences.</title>
        <authorList>
            <person name="Dluhosova J."/>
            <person name="Istvanek J."/>
            <person name="Nedelnik J."/>
            <person name="Repkova J."/>
        </authorList>
    </citation>
    <scope>NUCLEOTIDE SEQUENCE [LARGE SCALE GENOMIC DNA]</scope>
    <source>
        <strain evidence="3">cv. 10/8</strain>
        <tissue evidence="2">Leaf</tissue>
    </source>
</reference>
<organism evidence="2 3">
    <name type="scientific">Trifolium medium</name>
    <dbReference type="NCBI Taxonomy" id="97028"/>
    <lineage>
        <taxon>Eukaryota</taxon>
        <taxon>Viridiplantae</taxon>
        <taxon>Streptophyta</taxon>
        <taxon>Embryophyta</taxon>
        <taxon>Tracheophyta</taxon>
        <taxon>Spermatophyta</taxon>
        <taxon>Magnoliopsida</taxon>
        <taxon>eudicotyledons</taxon>
        <taxon>Gunneridae</taxon>
        <taxon>Pentapetalae</taxon>
        <taxon>rosids</taxon>
        <taxon>fabids</taxon>
        <taxon>Fabales</taxon>
        <taxon>Fabaceae</taxon>
        <taxon>Papilionoideae</taxon>
        <taxon>50 kb inversion clade</taxon>
        <taxon>NPAAA clade</taxon>
        <taxon>Hologalegina</taxon>
        <taxon>IRL clade</taxon>
        <taxon>Trifolieae</taxon>
        <taxon>Trifolium</taxon>
    </lineage>
</organism>
<dbReference type="Proteomes" id="UP000265520">
    <property type="component" value="Unassembled WGS sequence"/>
</dbReference>
<feature type="non-terminal residue" evidence="2">
    <location>
        <position position="92"/>
    </location>
</feature>
<name>A0A392Q2F5_9FABA</name>
<comment type="caution">
    <text evidence="2">The sequence shown here is derived from an EMBL/GenBank/DDBJ whole genome shotgun (WGS) entry which is preliminary data.</text>
</comment>
<protein>
    <submittedName>
        <fullName evidence="2">Uncharacterized protein</fullName>
    </submittedName>
</protein>